<dbReference type="EMBL" id="JASCZI010213662">
    <property type="protein sequence ID" value="MED6201512.1"/>
    <property type="molecule type" value="Genomic_DNA"/>
</dbReference>
<feature type="region of interest" description="Disordered" evidence="1">
    <location>
        <begin position="107"/>
        <end position="128"/>
    </location>
</feature>
<feature type="region of interest" description="Disordered" evidence="1">
    <location>
        <begin position="242"/>
        <end position="274"/>
    </location>
</feature>
<name>A0ABU6XSJ2_9FABA</name>
<evidence type="ECO:0000313" key="3">
    <source>
        <dbReference type="Proteomes" id="UP001341840"/>
    </source>
</evidence>
<protein>
    <submittedName>
        <fullName evidence="2">Uncharacterized protein</fullName>
    </submittedName>
</protein>
<evidence type="ECO:0000256" key="1">
    <source>
        <dbReference type="SAM" id="MobiDB-lite"/>
    </source>
</evidence>
<keyword evidence="3" id="KW-1185">Reference proteome</keyword>
<sequence>MDAKIAADARTQRRLIMEEKRKRIRKPGEDEGELANKRRMPLRDITYDSNIAIPGNLSIGELRHNHKVNPEPNTIKESSPQMKPKFYCNGRIVQDQGHDKENKTFKGSQKAFDEENTPSLNKNGGSNLTINEYTSAEGLSVRSKKDIASEARRKRILKIGQKRLHFATNTPSGSRTATYISSRTSTVTDPVINLNFSREDAHIGTVSEVNPEGITPHVIDQRKKARVERMQKLGEKKLSMALPTIEGSGSGGIKEGKSRKNKNKSATATRWSSDDGRVVEVNPIGYSTHALGSSSRGIREGKSIRKKKKSVTATRGSSHGKMIASLLSS</sequence>
<dbReference type="Proteomes" id="UP001341840">
    <property type="component" value="Unassembled WGS sequence"/>
</dbReference>
<organism evidence="2 3">
    <name type="scientific">Stylosanthes scabra</name>
    <dbReference type="NCBI Taxonomy" id="79078"/>
    <lineage>
        <taxon>Eukaryota</taxon>
        <taxon>Viridiplantae</taxon>
        <taxon>Streptophyta</taxon>
        <taxon>Embryophyta</taxon>
        <taxon>Tracheophyta</taxon>
        <taxon>Spermatophyta</taxon>
        <taxon>Magnoliopsida</taxon>
        <taxon>eudicotyledons</taxon>
        <taxon>Gunneridae</taxon>
        <taxon>Pentapetalae</taxon>
        <taxon>rosids</taxon>
        <taxon>fabids</taxon>
        <taxon>Fabales</taxon>
        <taxon>Fabaceae</taxon>
        <taxon>Papilionoideae</taxon>
        <taxon>50 kb inversion clade</taxon>
        <taxon>dalbergioids sensu lato</taxon>
        <taxon>Dalbergieae</taxon>
        <taxon>Pterocarpus clade</taxon>
        <taxon>Stylosanthes</taxon>
    </lineage>
</organism>
<feature type="region of interest" description="Disordered" evidence="1">
    <location>
        <begin position="288"/>
        <end position="329"/>
    </location>
</feature>
<evidence type="ECO:0000313" key="2">
    <source>
        <dbReference type="EMBL" id="MED6201512.1"/>
    </source>
</evidence>
<gene>
    <name evidence="2" type="ORF">PIB30_095777</name>
</gene>
<comment type="caution">
    <text evidence="2">The sequence shown here is derived from an EMBL/GenBank/DDBJ whole genome shotgun (WGS) entry which is preliminary data.</text>
</comment>
<feature type="compositionally biased region" description="Polar residues" evidence="1">
    <location>
        <begin position="117"/>
        <end position="128"/>
    </location>
</feature>
<proteinExistence type="predicted"/>
<reference evidence="2 3" key="1">
    <citation type="journal article" date="2023" name="Plants (Basel)">
        <title>Bridging the Gap: Combining Genomics and Transcriptomics Approaches to Understand Stylosanthes scabra, an Orphan Legume from the Brazilian Caatinga.</title>
        <authorList>
            <person name="Ferreira-Neto J.R.C."/>
            <person name="da Silva M.D."/>
            <person name="Binneck E."/>
            <person name="de Melo N.F."/>
            <person name="da Silva R.H."/>
            <person name="de Melo A.L.T.M."/>
            <person name="Pandolfi V."/>
            <person name="Bustamante F.O."/>
            <person name="Brasileiro-Vidal A.C."/>
            <person name="Benko-Iseppon A.M."/>
        </authorList>
    </citation>
    <scope>NUCLEOTIDE SEQUENCE [LARGE SCALE GENOMIC DNA]</scope>
    <source>
        <tissue evidence="2">Leaves</tissue>
    </source>
</reference>
<accession>A0ABU6XSJ2</accession>